<dbReference type="InterPro" id="IPR004045">
    <property type="entry name" value="Glutathione_S-Trfase_N"/>
</dbReference>
<dbReference type="AlphaFoldDB" id="A0A377J8H1"/>
<proteinExistence type="predicted"/>
<evidence type="ECO:0000259" key="2">
    <source>
        <dbReference type="PROSITE" id="PS50405"/>
    </source>
</evidence>
<dbReference type="InterPro" id="IPR036249">
    <property type="entry name" value="Thioredoxin-like_sf"/>
</dbReference>
<dbReference type="InterPro" id="IPR034346">
    <property type="entry name" value="Gtt2-like_C"/>
</dbReference>
<dbReference type="KEGG" id="gho:AL542_01770"/>
<gene>
    <name evidence="3" type="primary">gstB</name>
    <name evidence="3" type="ORF">NCTC11645_03066</name>
</gene>
<dbReference type="EMBL" id="UGHD01000003">
    <property type="protein sequence ID" value="STO98083.1"/>
    <property type="molecule type" value="Genomic_DNA"/>
</dbReference>
<dbReference type="PANTHER" id="PTHR44051:SF2">
    <property type="entry name" value="HYPOTHETICAL GLUTATHIONE S-TRANSFERASE LIKE PROTEIN"/>
    <property type="match status" value="1"/>
</dbReference>
<feature type="domain" description="GST C-terminal" evidence="2">
    <location>
        <begin position="87"/>
        <end position="204"/>
    </location>
</feature>
<dbReference type="InterPro" id="IPR004046">
    <property type="entry name" value="GST_C"/>
</dbReference>
<evidence type="ECO:0000313" key="4">
    <source>
        <dbReference type="Proteomes" id="UP000254512"/>
    </source>
</evidence>
<dbReference type="PROSITE" id="PS50404">
    <property type="entry name" value="GST_NTER"/>
    <property type="match status" value="1"/>
</dbReference>
<dbReference type="SFLD" id="SFLDS00019">
    <property type="entry name" value="Glutathione_Transferase_(cytos"/>
    <property type="match status" value="1"/>
</dbReference>
<dbReference type="SUPFAM" id="SSF52833">
    <property type="entry name" value="Thioredoxin-like"/>
    <property type="match status" value="1"/>
</dbReference>
<feature type="domain" description="GST N-terminal" evidence="1">
    <location>
        <begin position="1"/>
        <end position="81"/>
    </location>
</feature>
<dbReference type="EC" id="2.5.1.18" evidence="3"/>
<protein>
    <submittedName>
        <fullName evidence="3">Glutathione S-transferase GST-6.0</fullName>
        <ecNumber evidence="3">2.5.1.18</ecNumber>
    </submittedName>
</protein>
<name>A0A377J8H1_GRIHO</name>
<sequence>MKLYEVGAAPSAKRVNLFLAEKKIDIPREHVDIRGGENLTESFKAKSINGRIPMLELDDGTTISESVAICRYLDAAFPSDHHLFGHTPVEIGQVEMWNRIAELQGLFTAFQAFRNITGIYSDRERCVEAWGEESKQRVMEFLPVLETRLSESPFLAGKRFSIADITAYVMINFIKNMDIHVDDSMPALKAWLETVSQRDAFKEA</sequence>
<dbReference type="Pfam" id="PF00043">
    <property type="entry name" value="GST_C"/>
    <property type="match status" value="1"/>
</dbReference>
<dbReference type="Gene3D" id="1.20.1050.10">
    <property type="match status" value="1"/>
</dbReference>
<evidence type="ECO:0000313" key="3">
    <source>
        <dbReference type="EMBL" id="STO98083.1"/>
    </source>
</evidence>
<dbReference type="SFLD" id="SFLDG00358">
    <property type="entry name" value="Main_(cytGST)"/>
    <property type="match status" value="1"/>
</dbReference>
<dbReference type="InterPro" id="IPR034345">
    <property type="entry name" value="Gtt2-like_N"/>
</dbReference>
<dbReference type="InterPro" id="IPR036282">
    <property type="entry name" value="Glutathione-S-Trfase_C_sf"/>
</dbReference>
<dbReference type="SUPFAM" id="SSF47616">
    <property type="entry name" value="GST C-terminal domain-like"/>
    <property type="match status" value="1"/>
</dbReference>
<dbReference type="CDD" id="cd03051">
    <property type="entry name" value="GST_N_GTT2_like"/>
    <property type="match status" value="1"/>
</dbReference>
<dbReference type="InterPro" id="IPR010987">
    <property type="entry name" value="Glutathione-S-Trfase_C-like"/>
</dbReference>
<dbReference type="RefSeq" id="WP_005502592.1">
    <property type="nucleotide sequence ID" value="NZ_CABMOB010000001.1"/>
</dbReference>
<organism evidence="3 4">
    <name type="scientific">Grimontia hollisae</name>
    <name type="common">Vibrio hollisae</name>
    <dbReference type="NCBI Taxonomy" id="673"/>
    <lineage>
        <taxon>Bacteria</taxon>
        <taxon>Pseudomonadati</taxon>
        <taxon>Pseudomonadota</taxon>
        <taxon>Gammaproteobacteria</taxon>
        <taxon>Vibrionales</taxon>
        <taxon>Vibrionaceae</taxon>
        <taxon>Grimontia</taxon>
    </lineage>
</organism>
<evidence type="ECO:0000259" key="1">
    <source>
        <dbReference type="PROSITE" id="PS50404"/>
    </source>
</evidence>
<dbReference type="Pfam" id="PF13417">
    <property type="entry name" value="GST_N_3"/>
    <property type="match status" value="1"/>
</dbReference>
<dbReference type="GeneID" id="58894605"/>
<dbReference type="GO" id="GO:0004364">
    <property type="term" value="F:glutathione transferase activity"/>
    <property type="evidence" value="ECO:0007669"/>
    <property type="project" value="UniProtKB-EC"/>
</dbReference>
<dbReference type="PANTHER" id="PTHR44051">
    <property type="entry name" value="GLUTATHIONE S-TRANSFERASE-RELATED"/>
    <property type="match status" value="1"/>
</dbReference>
<dbReference type="PROSITE" id="PS50405">
    <property type="entry name" value="GST_CTER"/>
    <property type="match status" value="1"/>
</dbReference>
<reference evidence="3 4" key="1">
    <citation type="submission" date="2018-06" db="EMBL/GenBank/DDBJ databases">
        <authorList>
            <consortium name="Pathogen Informatics"/>
            <person name="Doyle S."/>
        </authorList>
    </citation>
    <scope>NUCLEOTIDE SEQUENCE [LARGE SCALE GENOMIC DNA]</scope>
    <source>
        <strain evidence="3 4">NCTC11645</strain>
    </source>
</reference>
<keyword evidence="3" id="KW-0808">Transferase</keyword>
<dbReference type="CDD" id="cd03182">
    <property type="entry name" value="GST_C_GTT2_like"/>
    <property type="match status" value="1"/>
</dbReference>
<dbReference type="Gene3D" id="3.40.30.10">
    <property type="entry name" value="Glutaredoxin"/>
    <property type="match status" value="1"/>
</dbReference>
<dbReference type="Proteomes" id="UP000254512">
    <property type="component" value="Unassembled WGS sequence"/>
</dbReference>
<dbReference type="STRING" id="673.AL542_01770"/>
<dbReference type="InterPro" id="IPR040079">
    <property type="entry name" value="Glutathione_S-Trfase"/>
</dbReference>
<accession>A0A377J8H1</accession>